<dbReference type="GO" id="GO:0003700">
    <property type="term" value="F:DNA-binding transcription factor activity"/>
    <property type="evidence" value="ECO:0007669"/>
    <property type="project" value="InterPro"/>
</dbReference>
<feature type="region of interest" description="Disordered" evidence="1">
    <location>
        <begin position="295"/>
        <end position="319"/>
    </location>
</feature>
<dbReference type="RefSeq" id="XP_025595665.1">
    <property type="nucleotide sequence ID" value="XM_025743391.1"/>
</dbReference>
<evidence type="ECO:0000313" key="4">
    <source>
        <dbReference type="Proteomes" id="UP000245946"/>
    </source>
</evidence>
<proteinExistence type="predicted"/>
<dbReference type="GeneID" id="37270935"/>
<feature type="region of interest" description="Disordered" evidence="1">
    <location>
        <begin position="1"/>
        <end position="69"/>
    </location>
</feature>
<evidence type="ECO:0000256" key="1">
    <source>
        <dbReference type="SAM" id="MobiDB-lite"/>
    </source>
</evidence>
<feature type="compositionally biased region" description="Low complexity" evidence="1">
    <location>
        <begin position="41"/>
        <end position="68"/>
    </location>
</feature>
<gene>
    <name evidence="3" type="ORF">FA09DRAFT_332272</name>
</gene>
<evidence type="ECO:0000313" key="3">
    <source>
        <dbReference type="EMBL" id="PWN95386.1"/>
    </source>
</evidence>
<dbReference type="InterPro" id="IPR021833">
    <property type="entry name" value="DUF3425"/>
</dbReference>
<feature type="domain" description="BZIP" evidence="2">
    <location>
        <begin position="23"/>
        <end position="38"/>
    </location>
</feature>
<dbReference type="Pfam" id="PF11905">
    <property type="entry name" value="DUF3425"/>
    <property type="match status" value="1"/>
</dbReference>
<sequence length="610" mass="63664">MSLAPTPDAAAQAQAQAVAMVQRRRAQNRMAQRRYREKMRAAASGSAAAPAAASSSSSGTSSAAAAPAQDAPVLTQPSLLGALAAADAPETQTQAAGVAGLAAAPLVPSAAAFSALPPPPRPLEQHASLFLATQEARQAAPVALRQDEASSSYGTHAARDVSDAAFHSAGAPDLDWLMHDHSPLAAAASSLAGLFPPAPAPSVHAGAASATAPALQSPTSLLELHSAQLYGPVPPATASASTSSSAAAAAVSPSSDWARILSSYVATPSPTPSGTSELPDSTALSSWLAASPRLLSPSPASRPSGSSLDSSPTSVASASDVGSAASAKAQDECREVSVAGSAHFWSWTSALRSYPIERDEQKRRLAEQRALLGLLVDGDPMGDSLILPRQDFRRAIVLNSLALGFDERDFHNWTTPSRIGKLWYGSAPDGSMISEVVTSPTERNEGAQQPAGRLSLLPGDAQLKLSPIAIEDEPVEDEARRRERREGVPRNMWPTKLQLSVPHPTIIDALPWPAVRDRLIAASSSGMICIKTAKSDAVKGGACEGWHNTAFCVHGAEPEDNFDEACWEVAEDYAMKYWFLFDEATMRTTNRWRRARGVAPIRLPGTGAGA</sequence>
<name>A0A316Z200_9BASI</name>
<evidence type="ECO:0000259" key="2">
    <source>
        <dbReference type="PROSITE" id="PS00036"/>
    </source>
</evidence>
<dbReference type="PANTHER" id="PTHR38116:SF9">
    <property type="entry name" value="BZIP DOMAIN-CONTAINING PROTEIN"/>
    <property type="match status" value="1"/>
</dbReference>
<dbReference type="Proteomes" id="UP000245946">
    <property type="component" value="Unassembled WGS sequence"/>
</dbReference>
<dbReference type="AlphaFoldDB" id="A0A316Z200"/>
<dbReference type="InterPro" id="IPR004827">
    <property type="entry name" value="bZIP"/>
</dbReference>
<feature type="compositionally biased region" description="Low complexity" evidence="1">
    <location>
        <begin position="9"/>
        <end position="21"/>
    </location>
</feature>
<organism evidence="3 4">
    <name type="scientific">Tilletiopsis washingtonensis</name>
    <dbReference type="NCBI Taxonomy" id="58919"/>
    <lineage>
        <taxon>Eukaryota</taxon>
        <taxon>Fungi</taxon>
        <taxon>Dikarya</taxon>
        <taxon>Basidiomycota</taxon>
        <taxon>Ustilaginomycotina</taxon>
        <taxon>Exobasidiomycetes</taxon>
        <taxon>Entylomatales</taxon>
        <taxon>Entylomatales incertae sedis</taxon>
        <taxon>Tilletiopsis</taxon>
    </lineage>
</organism>
<dbReference type="PROSITE" id="PS00036">
    <property type="entry name" value="BZIP_BASIC"/>
    <property type="match status" value="1"/>
</dbReference>
<accession>A0A316Z200</accession>
<feature type="compositionally biased region" description="Basic residues" evidence="1">
    <location>
        <begin position="22"/>
        <end position="37"/>
    </location>
</feature>
<dbReference type="PANTHER" id="PTHR38116">
    <property type="entry name" value="CHROMOSOME 7, WHOLE GENOME SHOTGUN SEQUENCE"/>
    <property type="match status" value="1"/>
</dbReference>
<dbReference type="CDD" id="cd14688">
    <property type="entry name" value="bZIP_YAP"/>
    <property type="match status" value="1"/>
</dbReference>
<keyword evidence="4" id="KW-1185">Reference proteome</keyword>
<reference evidence="3 4" key="1">
    <citation type="journal article" date="2018" name="Mol. Biol. Evol.">
        <title>Broad Genomic Sampling Reveals a Smut Pathogenic Ancestry of the Fungal Clade Ustilaginomycotina.</title>
        <authorList>
            <person name="Kijpornyongpan T."/>
            <person name="Mondo S.J."/>
            <person name="Barry K."/>
            <person name="Sandor L."/>
            <person name="Lee J."/>
            <person name="Lipzen A."/>
            <person name="Pangilinan J."/>
            <person name="LaButti K."/>
            <person name="Hainaut M."/>
            <person name="Henrissat B."/>
            <person name="Grigoriev I.V."/>
            <person name="Spatafora J.W."/>
            <person name="Aime M.C."/>
        </authorList>
    </citation>
    <scope>NUCLEOTIDE SEQUENCE [LARGE SCALE GENOMIC DNA]</scope>
    <source>
        <strain evidence="3 4">MCA 4186</strain>
    </source>
</reference>
<dbReference type="STRING" id="58919.A0A316Z200"/>
<dbReference type="EMBL" id="KZ819305">
    <property type="protein sequence ID" value="PWN95386.1"/>
    <property type="molecule type" value="Genomic_DNA"/>
</dbReference>
<protein>
    <recommendedName>
        <fullName evidence="2">BZIP domain-containing protein</fullName>
    </recommendedName>
</protein>
<dbReference type="OrthoDB" id="2245989at2759"/>